<evidence type="ECO:0000259" key="1">
    <source>
        <dbReference type="Pfam" id="PF14478"/>
    </source>
</evidence>
<gene>
    <name evidence="2" type="ORF">UFOPK3522_01752</name>
</gene>
<evidence type="ECO:0000313" key="2">
    <source>
        <dbReference type="EMBL" id="CAB4347587.1"/>
    </source>
</evidence>
<feature type="domain" description="Transcobalamin-like C-terminal" evidence="1">
    <location>
        <begin position="57"/>
        <end position="124"/>
    </location>
</feature>
<protein>
    <submittedName>
        <fullName evidence="2">Unannotated protein</fullName>
    </submittedName>
</protein>
<dbReference type="Pfam" id="PF14478">
    <property type="entry name" value="DUF4430"/>
    <property type="match status" value="1"/>
</dbReference>
<dbReference type="AlphaFoldDB" id="A0A6J6A3F8"/>
<proteinExistence type="predicted"/>
<organism evidence="2">
    <name type="scientific">freshwater metagenome</name>
    <dbReference type="NCBI Taxonomy" id="449393"/>
    <lineage>
        <taxon>unclassified sequences</taxon>
        <taxon>metagenomes</taxon>
        <taxon>ecological metagenomes</taxon>
    </lineage>
</organism>
<reference evidence="2" key="1">
    <citation type="submission" date="2020-05" db="EMBL/GenBank/DDBJ databases">
        <authorList>
            <person name="Chiriac C."/>
            <person name="Salcher M."/>
            <person name="Ghai R."/>
            <person name="Kavagutti S V."/>
        </authorList>
    </citation>
    <scope>NUCLEOTIDE SEQUENCE</scope>
</reference>
<dbReference type="EMBL" id="CAESAO010000237">
    <property type="protein sequence ID" value="CAB4347587.1"/>
    <property type="molecule type" value="Genomic_DNA"/>
</dbReference>
<dbReference type="Gene3D" id="2.170.130.30">
    <property type="match status" value="1"/>
</dbReference>
<dbReference type="PROSITE" id="PS51257">
    <property type="entry name" value="PROKAR_LIPOPROTEIN"/>
    <property type="match status" value="1"/>
</dbReference>
<sequence>MMRPVTALLVASLLATVVGGCGAGAGPGDGSVKLTVSRDFGRVEVLQRSLTGLPQSETVMRLLSSNTKTETSYSGGFVDSVNGVSGGQSGGRSVDWFYFVNGSEAPLGAASTKVRDGDRIWWDWRDWGAADHVPAVVGSFPEPFLHGPGTEKRLPVRVECVEIESAPCKQVSKTLAALGVPVAIGLFRASITEQTLRVIVGQWAALREEESLLQLESGPGASGVYAQPRSNGAQIDLLNARGRTVRSLGAGAGLVAATALGGQPPVWAITGTDSNGVAAAAAAFNERQLHRHYAVAVAPGSGAALSLPLAGGAK</sequence>
<dbReference type="InterPro" id="IPR027954">
    <property type="entry name" value="Transcobalamin-like_C"/>
</dbReference>
<name>A0A6J6A3F8_9ZZZZ</name>
<accession>A0A6J6A3F8</accession>